<evidence type="ECO:0000313" key="1">
    <source>
        <dbReference type="EMBL" id="NGP76398.1"/>
    </source>
</evidence>
<comment type="caution">
    <text evidence="1">The sequence shown here is derived from an EMBL/GenBank/DDBJ whole genome shotgun (WGS) entry which is preliminary data.</text>
</comment>
<organism evidence="1 2">
    <name type="scientific">Halalkalibaculum roseum</name>
    <dbReference type="NCBI Taxonomy" id="2709311"/>
    <lineage>
        <taxon>Bacteria</taxon>
        <taxon>Pseudomonadati</taxon>
        <taxon>Balneolota</taxon>
        <taxon>Balneolia</taxon>
        <taxon>Balneolales</taxon>
        <taxon>Balneolaceae</taxon>
        <taxon>Halalkalibaculum</taxon>
    </lineage>
</organism>
<proteinExistence type="predicted"/>
<accession>A0A6M1SW68</accession>
<dbReference type="RefSeq" id="WP_165140712.1">
    <property type="nucleotide sequence ID" value="NZ_JAALLT010000002.1"/>
</dbReference>
<dbReference type="EMBL" id="JAALLT010000002">
    <property type="protein sequence ID" value="NGP76398.1"/>
    <property type="molecule type" value="Genomic_DNA"/>
</dbReference>
<name>A0A6M1SW68_9BACT</name>
<dbReference type="Gene3D" id="3.40.630.10">
    <property type="entry name" value="Zn peptidases"/>
    <property type="match status" value="1"/>
</dbReference>
<protein>
    <submittedName>
        <fullName evidence="1">Succinyl-diaminopimelate desuccinylase</fullName>
    </submittedName>
</protein>
<dbReference type="Proteomes" id="UP000473278">
    <property type="component" value="Unassembled WGS sequence"/>
</dbReference>
<sequence>MTLFEAALNHICETAKIPSFSTYEERIHPYIRSVFKSIPHAEEIRVPGNSLIFSVPNAQSNYTVALAAHLDKINHFGNKHPAELPVKVTESHIQGAMDDCAGLGIILSIAEHLDSIGEVPNFLFFFSEMEESKGLKEHPELLRNIGKGYEHGIGAKRISKTCLQNEFIPDEIITVDTTPLFKGESGVALYSKHWELNDLDPNKELKNKTTQAENRFKEIDSKIHLDNNTNDYLHYGYEFNINSDKPVVSNALEPAIYPYHQKGEKVYKKDIERVLNILADYLNSVA</sequence>
<keyword evidence="2" id="KW-1185">Reference proteome</keyword>
<dbReference type="AlphaFoldDB" id="A0A6M1SW68"/>
<reference evidence="1 2" key="1">
    <citation type="submission" date="2020-02" db="EMBL/GenBank/DDBJ databases">
        <title>Balneolaceae bacterium YR4-1, complete genome.</title>
        <authorList>
            <person name="Li Y."/>
            <person name="Wu S."/>
        </authorList>
    </citation>
    <scope>NUCLEOTIDE SEQUENCE [LARGE SCALE GENOMIC DNA]</scope>
    <source>
        <strain evidence="1 2">YR4-1</strain>
    </source>
</reference>
<evidence type="ECO:0000313" key="2">
    <source>
        <dbReference type="Proteomes" id="UP000473278"/>
    </source>
</evidence>
<dbReference type="SUPFAM" id="SSF53187">
    <property type="entry name" value="Zn-dependent exopeptidases"/>
    <property type="match status" value="1"/>
</dbReference>
<gene>
    <name evidence="1" type="ORF">G3570_07130</name>
</gene>